<keyword evidence="2" id="KW-0472">Membrane</keyword>
<protein>
    <submittedName>
        <fullName evidence="3">Uncharacterized protein</fullName>
    </submittedName>
</protein>
<evidence type="ECO:0000313" key="4">
    <source>
        <dbReference type="Proteomes" id="UP001295423"/>
    </source>
</evidence>
<dbReference type="AlphaFoldDB" id="A0AAD2PWH3"/>
<comment type="caution">
    <text evidence="3">The sequence shown here is derived from an EMBL/GenBank/DDBJ whole genome shotgun (WGS) entry which is preliminary data.</text>
</comment>
<feature type="compositionally biased region" description="Basic residues" evidence="1">
    <location>
        <begin position="1"/>
        <end position="11"/>
    </location>
</feature>
<gene>
    <name evidence="3" type="ORF">CYCCA115_LOCUS18686</name>
</gene>
<organism evidence="3 4">
    <name type="scientific">Cylindrotheca closterium</name>
    <dbReference type="NCBI Taxonomy" id="2856"/>
    <lineage>
        <taxon>Eukaryota</taxon>
        <taxon>Sar</taxon>
        <taxon>Stramenopiles</taxon>
        <taxon>Ochrophyta</taxon>
        <taxon>Bacillariophyta</taxon>
        <taxon>Bacillariophyceae</taxon>
        <taxon>Bacillariophycidae</taxon>
        <taxon>Bacillariales</taxon>
        <taxon>Bacillariaceae</taxon>
        <taxon>Cylindrotheca</taxon>
    </lineage>
</organism>
<dbReference type="Proteomes" id="UP001295423">
    <property type="component" value="Unassembled WGS sequence"/>
</dbReference>
<keyword evidence="2" id="KW-0812">Transmembrane</keyword>
<dbReference type="EMBL" id="CAKOGP040002058">
    <property type="protein sequence ID" value="CAJ1960348.1"/>
    <property type="molecule type" value="Genomic_DNA"/>
</dbReference>
<keyword evidence="4" id="KW-1185">Reference proteome</keyword>
<feature type="region of interest" description="Disordered" evidence="1">
    <location>
        <begin position="1"/>
        <end position="20"/>
    </location>
</feature>
<evidence type="ECO:0000313" key="3">
    <source>
        <dbReference type="EMBL" id="CAJ1960348.1"/>
    </source>
</evidence>
<evidence type="ECO:0000256" key="1">
    <source>
        <dbReference type="SAM" id="MobiDB-lite"/>
    </source>
</evidence>
<evidence type="ECO:0000256" key="2">
    <source>
        <dbReference type="SAM" id="Phobius"/>
    </source>
</evidence>
<feature type="region of interest" description="Disordered" evidence="1">
    <location>
        <begin position="403"/>
        <end position="433"/>
    </location>
</feature>
<proteinExistence type="predicted"/>
<accession>A0AAD2PWH3</accession>
<name>A0AAD2PWH3_9STRA</name>
<feature type="transmembrane region" description="Helical" evidence="2">
    <location>
        <begin position="30"/>
        <end position="48"/>
    </location>
</feature>
<sequence length="708" mass="79457">MKNRLTRKNKKLTTIEEGTEEEPSSGLAKMVVIALVVVFLGLFSQGILAENTVPDVNKTGAGNIRVVDHHSSHHADHQEFSIYFDKLREAQTQWIESLLYQDYGQEAFEKIFLDDDTLSSTVSTNKAFLKLKSFQSVSSSSTTEGQDVDISTQRLRRKLKIKLLQHQLYKNATLVWVTGGHSAAAGHGNLFNESYTAFLERDLSRIAKSIGLPLEVRNFAMGGSGSGPELGLCVEQIYGRDVDLLSWDFGMTDVYSPVRLLLYAIRGNLLPHHPAIFALHAEGEHRVDLLKQFEEMSASAFYLPEDTRKQQFEGIPEVNMDNFKEMQDLPPMINSFKCTEGIEKGDLGCDDAKYSKGLCDSRAGKASWHPGFKMHALDGHTIALFVVQELIHAAEELAVQLEAHDSHSASDESVEGTTNETETEPTTETEHHESVVLEPMDLLNILMAKEQEDFETFRNAELPELAYKVHEWHKCGKQFSEEEQELEKECASDADFDASIVKTFSKGPGICHTARLPSETRYKGYLTNDTTKVGGPVPAGKETYDTGLSMDVNNIQFDGTLKLVYKPDQRAKDCSVTVSPDYKDFFFAHQKDDWAKIVIPNQAEKVAYDYKASEFKGLIGIAFLTCPWNRCPEGFLGTKRDFDQGKFEITVNGVAVTSLMLFHDLGTYFLKGSDGFQWKYREGSEDYEIAIRILEEGSHVEVSSFILY</sequence>
<reference evidence="3" key="1">
    <citation type="submission" date="2023-08" db="EMBL/GenBank/DDBJ databases">
        <authorList>
            <person name="Audoor S."/>
            <person name="Bilcke G."/>
        </authorList>
    </citation>
    <scope>NUCLEOTIDE SEQUENCE</scope>
</reference>
<keyword evidence="2" id="KW-1133">Transmembrane helix</keyword>